<keyword evidence="7" id="KW-0325">Glycoprotein</keyword>
<comment type="caution">
    <text evidence="15">The sequence shown here is derived from an EMBL/GenBank/DDBJ whole genome shotgun (WGS) entry which is preliminary data.</text>
</comment>
<protein>
    <recommendedName>
        <fullName evidence="17">Pectate lyase superfamily protein domain-containing protein</fullName>
    </recommendedName>
</protein>
<evidence type="ECO:0000256" key="4">
    <source>
        <dbReference type="ARBA" id="ARBA00022729"/>
    </source>
</evidence>
<dbReference type="eggNOG" id="ENOG502QTHU">
    <property type="taxonomic scope" value="Eukaryota"/>
</dbReference>
<keyword evidence="9 14" id="KW-0326">Glycosidase</keyword>
<organism evidence="15 16">
    <name type="scientific">Dactylellina haptotyla (strain CBS 200.50)</name>
    <name type="common">Nematode-trapping fungus</name>
    <name type="synonym">Monacrosporium haptotylum</name>
    <dbReference type="NCBI Taxonomy" id="1284197"/>
    <lineage>
        <taxon>Eukaryota</taxon>
        <taxon>Fungi</taxon>
        <taxon>Dikarya</taxon>
        <taxon>Ascomycota</taxon>
        <taxon>Pezizomycotina</taxon>
        <taxon>Orbiliomycetes</taxon>
        <taxon>Orbiliales</taxon>
        <taxon>Orbiliaceae</taxon>
        <taxon>Dactylellina</taxon>
    </lineage>
</organism>
<accession>S8AXJ2</accession>
<gene>
    <name evidence="15" type="ORF">H072_316</name>
</gene>
<dbReference type="GO" id="GO:0071555">
    <property type="term" value="P:cell wall organization"/>
    <property type="evidence" value="ECO:0007669"/>
    <property type="project" value="UniProtKB-KW"/>
</dbReference>
<dbReference type="GO" id="GO:0004650">
    <property type="term" value="F:polygalacturonase activity"/>
    <property type="evidence" value="ECO:0007669"/>
    <property type="project" value="InterPro"/>
</dbReference>
<dbReference type="Pfam" id="PF00295">
    <property type="entry name" value="Glyco_hydro_28"/>
    <property type="match status" value="1"/>
</dbReference>
<dbReference type="Proteomes" id="UP000015100">
    <property type="component" value="Unassembled WGS sequence"/>
</dbReference>
<name>S8AXJ2_DACHA</name>
<dbReference type="HOGENOM" id="CLU_016031_1_3_1"/>
<evidence type="ECO:0000313" key="16">
    <source>
        <dbReference type="Proteomes" id="UP000015100"/>
    </source>
</evidence>
<feature type="active site" evidence="13">
    <location>
        <position position="298"/>
    </location>
</feature>
<evidence type="ECO:0000256" key="1">
    <source>
        <dbReference type="ARBA" id="ARBA00004613"/>
    </source>
</evidence>
<dbReference type="PROSITE" id="PS00502">
    <property type="entry name" value="POLYGALACTURONASE"/>
    <property type="match status" value="1"/>
</dbReference>
<dbReference type="OrthoDB" id="187139at2759"/>
<dbReference type="PANTHER" id="PTHR31736">
    <property type="match status" value="1"/>
</dbReference>
<keyword evidence="11" id="KW-0624">Polysaccharide degradation</keyword>
<dbReference type="InterPro" id="IPR012334">
    <property type="entry name" value="Pectin_lyas_fold"/>
</dbReference>
<dbReference type="SUPFAM" id="SSF51126">
    <property type="entry name" value="Pectin lyase-like"/>
    <property type="match status" value="1"/>
</dbReference>
<dbReference type="InterPro" id="IPR011050">
    <property type="entry name" value="Pectin_lyase_fold/virulence"/>
</dbReference>
<keyword evidence="10" id="KW-0961">Cell wall biogenesis/degradation</keyword>
<evidence type="ECO:0000256" key="11">
    <source>
        <dbReference type="ARBA" id="ARBA00023326"/>
    </source>
</evidence>
<dbReference type="InterPro" id="IPR000743">
    <property type="entry name" value="Glyco_hydro_28"/>
</dbReference>
<evidence type="ECO:0000313" key="15">
    <source>
        <dbReference type="EMBL" id="EPS45696.1"/>
    </source>
</evidence>
<evidence type="ECO:0000256" key="8">
    <source>
        <dbReference type="ARBA" id="ARBA00023277"/>
    </source>
</evidence>
<keyword evidence="5" id="KW-0677">Repeat</keyword>
<keyword evidence="16" id="KW-1185">Reference proteome</keyword>
<evidence type="ECO:0000256" key="6">
    <source>
        <dbReference type="ARBA" id="ARBA00022801"/>
    </source>
</evidence>
<evidence type="ECO:0000256" key="3">
    <source>
        <dbReference type="ARBA" id="ARBA00022525"/>
    </source>
</evidence>
<dbReference type="Gene3D" id="2.160.20.10">
    <property type="entry name" value="Single-stranded right-handed beta-helix, Pectin lyase-like"/>
    <property type="match status" value="1"/>
</dbReference>
<dbReference type="GO" id="GO:0005576">
    <property type="term" value="C:extracellular region"/>
    <property type="evidence" value="ECO:0007669"/>
    <property type="project" value="UniProtKB-SubCell"/>
</dbReference>
<evidence type="ECO:0000256" key="9">
    <source>
        <dbReference type="ARBA" id="ARBA00023295"/>
    </source>
</evidence>
<dbReference type="EMBL" id="AQGS01000004">
    <property type="protein sequence ID" value="EPS45696.1"/>
    <property type="molecule type" value="Genomic_DNA"/>
</dbReference>
<reference evidence="15 16" key="1">
    <citation type="journal article" date="2013" name="PLoS Genet.">
        <title>Genomic mechanisms accounting for the adaptation to parasitism in nematode-trapping fungi.</title>
        <authorList>
            <person name="Meerupati T."/>
            <person name="Andersson K.M."/>
            <person name="Friman E."/>
            <person name="Kumar D."/>
            <person name="Tunlid A."/>
            <person name="Ahren D."/>
        </authorList>
    </citation>
    <scope>NUCLEOTIDE SEQUENCE [LARGE SCALE GENOMIC DNA]</scope>
    <source>
        <strain evidence="15 16">CBS 200.50</strain>
    </source>
</reference>
<evidence type="ECO:0000256" key="7">
    <source>
        <dbReference type="ARBA" id="ARBA00023180"/>
    </source>
</evidence>
<keyword evidence="6 14" id="KW-0378">Hydrolase</keyword>
<evidence type="ECO:0000256" key="5">
    <source>
        <dbReference type="ARBA" id="ARBA00022737"/>
    </source>
</evidence>
<dbReference type="OMA" id="FKPGANY"/>
<dbReference type="AlphaFoldDB" id="S8AXJ2"/>
<dbReference type="GO" id="GO:0000272">
    <property type="term" value="P:polysaccharide catabolic process"/>
    <property type="evidence" value="ECO:0007669"/>
    <property type="project" value="UniProtKB-KW"/>
</dbReference>
<evidence type="ECO:0000256" key="2">
    <source>
        <dbReference type="ARBA" id="ARBA00008834"/>
    </source>
</evidence>
<proteinExistence type="inferred from homology"/>
<evidence type="ECO:0008006" key="17">
    <source>
        <dbReference type="Google" id="ProtNLM"/>
    </source>
</evidence>
<evidence type="ECO:0000256" key="10">
    <source>
        <dbReference type="ARBA" id="ARBA00023316"/>
    </source>
</evidence>
<evidence type="ECO:0000256" key="13">
    <source>
        <dbReference type="PROSITE-ProRule" id="PRU10052"/>
    </source>
</evidence>
<sequence>MSYPPSLGWTTETLVRLHVTRNGRILQKFPRILEKYFASRDEEIYKMGWFFYCGRNLVSSTSLQYPSAAPSPLEVVPDRIARRAVCTPASGASSGNDAPAITSAFVTCGNGGTIVIPAGVTYYLKDSINFTGCANCDFQIEGTLKANGDTNLWDGKRAFLQVSKITGIKIRSLTGSGVIDGNGQNSYDRYVTDTSFGRPSMMEITNSKNVEVYGFWYKNPPSVFNSVKDTSNINFHNLKLSAISKSSNLPKNTDGFAVVRTNYTTVKDVDVTNTDDCVVPKAGVLYFLAQNVKCTGSHGLSIGSLGKSGLEEVKHVLFKNCTMVNSSKAAGIKTYPGGYGSSSVTNVTWDGITVTGCDYGFQVQSCYNEDASYCSSHPGVVTLSQIKVKNFVGTTSGKYPPTANINCSPAGTCDIQISSWGVKTPSGASTVYCANTPSNLGVTCSSGASG</sequence>
<evidence type="ECO:0000256" key="12">
    <source>
        <dbReference type="ARBA" id="ARBA00037278"/>
    </source>
</evidence>
<dbReference type="PANTHER" id="PTHR31736:SF9">
    <property type="entry name" value="ENDO-XYLOGALACTURONAN HYDROLASE A-RELATED"/>
    <property type="match status" value="1"/>
</dbReference>
<comment type="subcellular location">
    <subcellularLocation>
        <location evidence="1">Secreted</location>
    </subcellularLocation>
</comment>
<keyword evidence="4" id="KW-0732">Signal</keyword>
<keyword evidence="8" id="KW-0119">Carbohydrate metabolism</keyword>
<comment type="function">
    <text evidence="12">Pectinolytic enzyme involved in the degradation of xylogalacturonan (xga), a galacturonan backbone heavily substituted with xylose, and which is one important component of the hairy regions of pectin. Activity requires a galacturonic acid backbone substituted with xylose.</text>
</comment>
<dbReference type="STRING" id="1284197.S8AXJ2"/>
<keyword evidence="3" id="KW-0964">Secreted</keyword>
<comment type="similarity">
    <text evidence="2 14">Belongs to the glycosyl hydrolase 28 family.</text>
</comment>
<evidence type="ECO:0000256" key="14">
    <source>
        <dbReference type="RuleBase" id="RU361169"/>
    </source>
</evidence>
<reference evidence="16" key="2">
    <citation type="submission" date="2013-04" db="EMBL/GenBank/DDBJ databases">
        <title>Genomic mechanisms accounting for the adaptation to parasitism in nematode-trapping fungi.</title>
        <authorList>
            <person name="Ahren D.G."/>
        </authorList>
    </citation>
    <scope>NUCLEOTIDE SEQUENCE [LARGE SCALE GENOMIC DNA]</scope>
    <source>
        <strain evidence="16">CBS 200.50</strain>
    </source>
</reference>